<gene>
    <name evidence="1" type="ORF">SAMN05443507_12828</name>
</gene>
<dbReference type="RefSeq" id="WP_072875109.1">
    <property type="nucleotide sequence ID" value="NZ_FRAF01000028.1"/>
</dbReference>
<reference evidence="2" key="1">
    <citation type="submission" date="2016-11" db="EMBL/GenBank/DDBJ databases">
        <authorList>
            <person name="Varghese N."/>
            <person name="Submissions S."/>
        </authorList>
    </citation>
    <scope>NUCLEOTIDE SEQUENCE [LARGE SCALE GENOMIC DNA]</scope>
    <source>
        <strain evidence="2">USBA-503</strain>
    </source>
</reference>
<keyword evidence="2" id="KW-1185">Reference proteome</keyword>
<dbReference type="OrthoDB" id="2376076at2"/>
<dbReference type="AlphaFoldDB" id="A0A1M6WL55"/>
<sequence length="163" mass="18564">MKVAVEGFGQSFLAWNLAGCVRGAWIYADRDAPYRLWNRVIPVAERWLDIPIEAPVVFLDHAEPEVAPDVLILSAAPDPLSVCSVRSRLERARGKTVWVMNGYEREVGKPWPFGEHEVPLATIPWDERNATSYLMGKPLTMRDPSFRRHWMPILEVLSLVDLV</sequence>
<protein>
    <submittedName>
        <fullName evidence="1">Uncharacterized protein</fullName>
    </submittedName>
</protein>
<dbReference type="STRING" id="1830138.SAMN05443507_12828"/>
<evidence type="ECO:0000313" key="2">
    <source>
        <dbReference type="Proteomes" id="UP000184016"/>
    </source>
</evidence>
<proteinExistence type="predicted"/>
<name>A0A1M6WL55_9BACL</name>
<evidence type="ECO:0000313" key="1">
    <source>
        <dbReference type="EMBL" id="SHK94334.1"/>
    </source>
</evidence>
<accession>A0A1M6WL55</accession>
<organism evidence="1 2">
    <name type="scientific">Alicyclobacillus tolerans</name>
    <dbReference type="NCBI Taxonomy" id="90970"/>
    <lineage>
        <taxon>Bacteria</taxon>
        <taxon>Bacillati</taxon>
        <taxon>Bacillota</taxon>
        <taxon>Bacilli</taxon>
        <taxon>Bacillales</taxon>
        <taxon>Alicyclobacillaceae</taxon>
        <taxon>Alicyclobacillus</taxon>
    </lineage>
</organism>
<dbReference type="Proteomes" id="UP000184016">
    <property type="component" value="Unassembled WGS sequence"/>
</dbReference>
<dbReference type="EMBL" id="FRAF01000028">
    <property type="protein sequence ID" value="SHK94334.1"/>
    <property type="molecule type" value="Genomic_DNA"/>
</dbReference>